<gene>
    <name evidence="2" type="ORF">Dcar01_03527</name>
</gene>
<evidence type="ECO:0000256" key="1">
    <source>
        <dbReference type="SAM" id="SignalP"/>
    </source>
</evidence>
<name>A0ABP9WCA4_9DEIO</name>
<organism evidence="2 3">
    <name type="scientific">Deinococcus carri</name>
    <dbReference type="NCBI Taxonomy" id="1211323"/>
    <lineage>
        <taxon>Bacteria</taxon>
        <taxon>Thermotogati</taxon>
        <taxon>Deinococcota</taxon>
        <taxon>Deinococci</taxon>
        <taxon>Deinococcales</taxon>
        <taxon>Deinococcaceae</taxon>
        <taxon>Deinococcus</taxon>
    </lineage>
</organism>
<keyword evidence="3" id="KW-1185">Reference proteome</keyword>
<protein>
    <submittedName>
        <fullName evidence="2">Uncharacterized protein</fullName>
    </submittedName>
</protein>
<evidence type="ECO:0000313" key="3">
    <source>
        <dbReference type="Proteomes" id="UP001401887"/>
    </source>
</evidence>
<proteinExistence type="predicted"/>
<feature type="chain" id="PRO_5045314107" evidence="1">
    <location>
        <begin position="21"/>
        <end position="135"/>
    </location>
</feature>
<feature type="signal peptide" evidence="1">
    <location>
        <begin position="1"/>
        <end position="20"/>
    </location>
</feature>
<dbReference type="Proteomes" id="UP001401887">
    <property type="component" value="Unassembled WGS sequence"/>
</dbReference>
<accession>A0ABP9WCA4</accession>
<keyword evidence="1" id="KW-0732">Signal</keyword>
<dbReference type="EMBL" id="BAABRP010000024">
    <property type="protein sequence ID" value="GAA5514766.1"/>
    <property type="molecule type" value="Genomic_DNA"/>
</dbReference>
<reference evidence="2 3" key="1">
    <citation type="submission" date="2024-02" db="EMBL/GenBank/DDBJ databases">
        <title>Deinococcus carri NBRC 110142.</title>
        <authorList>
            <person name="Ichikawa N."/>
            <person name="Katano-Makiyama Y."/>
            <person name="Hidaka K."/>
        </authorList>
    </citation>
    <scope>NUCLEOTIDE SEQUENCE [LARGE SCALE GENOMIC DNA]</scope>
    <source>
        <strain evidence="2 3">NBRC 110142</strain>
    </source>
</reference>
<sequence>MRGVKKILLGLLALSATAHALETTYTQGVEKELAAYKVDGPNLCDRYAEALGSTFDSYTRGYSFAAPRYMAELLVQNRINANAPLALDGALKPLSDESSQYRLIEETKKEVSVWFFFNQRNLDKTDFCFVAFKRK</sequence>
<comment type="caution">
    <text evidence="2">The sequence shown here is derived from an EMBL/GenBank/DDBJ whole genome shotgun (WGS) entry which is preliminary data.</text>
</comment>
<evidence type="ECO:0000313" key="2">
    <source>
        <dbReference type="EMBL" id="GAA5514766.1"/>
    </source>
</evidence>